<dbReference type="EMBL" id="VTPC01008199">
    <property type="protein sequence ID" value="KAF2893157.1"/>
    <property type="molecule type" value="Genomic_DNA"/>
</dbReference>
<reference evidence="1" key="1">
    <citation type="submission" date="2019-08" db="EMBL/GenBank/DDBJ databases">
        <title>The genome of the North American firefly Photinus pyralis.</title>
        <authorList>
            <consortium name="Photinus pyralis genome working group"/>
            <person name="Fallon T.R."/>
            <person name="Sander Lower S.E."/>
            <person name="Weng J.-K."/>
        </authorList>
    </citation>
    <scope>NUCLEOTIDE SEQUENCE</scope>
    <source>
        <strain evidence="1">TRF0915ILg1</strain>
        <tissue evidence="1">Whole body</tissue>
    </source>
</reference>
<evidence type="ECO:0000313" key="2">
    <source>
        <dbReference type="Proteomes" id="UP000801492"/>
    </source>
</evidence>
<dbReference type="Proteomes" id="UP000801492">
    <property type="component" value="Unassembled WGS sequence"/>
</dbReference>
<evidence type="ECO:0000313" key="1">
    <source>
        <dbReference type="EMBL" id="KAF2893157.1"/>
    </source>
</evidence>
<comment type="caution">
    <text evidence="1">The sequence shown here is derived from an EMBL/GenBank/DDBJ whole genome shotgun (WGS) entry which is preliminary data.</text>
</comment>
<dbReference type="OrthoDB" id="8192237at2759"/>
<proteinExistence type="predicted"/>
<dbReference type="AlphaFoldDB" id="A0A8K0G915"/>
<gene>
    <name evidence="1" type="ORF">ILUMI_13014</name>
</gene>
<keyword evidence="2" id="KW-1185">Reference proteome</keyword>
<sequence>MAATDLKTKRKHRPRRWWIQRQEQLGALTQLLVELAAENSESYRNHLKMSEAQLDALLEKVGPLIPF</sequence>
<protein>
    <submittedName>
        <fullName evidence="1">Uncharacterized protein</fullName>
    </submittedName>
</protein>
<name>A0A8K0G915_IGNLU</name>
<accession>A0A8K0G915</accession>
<organism evidence="1 2">
    <name type="scientific">Ignelater luminosus</name>
    <name type="common">Cucubano</name>
    <name type="synonym">Pyrophorus luminosus</name>
    <dbReference type="NCBI Taxonomy" id="2038154"/>
    <lineage>
        <taxon>Eukaryota</taxon>
        <taxon>Metazoa</taxon>
        <taxon>Ecdysozoa</taxon>
        <taxon>Arthropoda</taxon>
        <taxon>Hexapoda</taxon>
        <taxon>Insecta</taxon>
        <taxon>Pterygota</taxon>
        <taxon>Neoptera</taxon>
        <taxon>Endopterygota</taxon>
        <taxon>Coleoptera</taxon>
        <taxon>Polyphaga</taxon>
        <taxon>Elateriformia</taxon>
        <taxon>Elateroidea</taxon>
        <taxon>Elateridae</taxon>
        <taxon>Agrypninae</taxon>
        <taxon>Pyrophorini</taxon>
        <taxon>Ignelater</taxon>
    </lineage>
</organism>